<evidence type="ECO:0000313" key="3">
    <source>
        <dbReference type="Proteomes" id="UP000789342"/>
    </source>
</evidence>
<keyword evidence="3" id="KW-1185">Reference proteome</keyword>
<gene>
    <name evidence="2" type="ORF">AMORRO_LOCUS1837</name>
</gene>
<accession>A0A9N8Z3C3</accession>
<name>A0A9N8Z3C3_9GLOM</name>
<evidence type="ECO:0000313" key="2">
    <source>
        <dbReference type="EMBL" id="CAG8470590.1"/>
    </source>
</evidence>
<proteinExistence type="predicted"/>
<dbReference type="InterPro" id="IPR035992">
    <property type="entry name" value="Ricin_B-like_lectins"/>
</dbReference>
<evidence type="ECO:0000256" key="1">
    <source>
        <dbReference type="SAM" id="MobiDB-lite"/>
    </source>
</evidence>
<organism evidence="2 3">
    <name type="scientific">Acaulospora morrowiae</name>
    <dbReference type="NCBI Taxonomy" id="94023"/>
    <lineage>
        <taxon>Eukaryota</taxon>
        <taxon>Fungi</taxon>
        <taxon>Fungi incertae sedis</taxon>
        <taxon>Mucoromycota</taxon>
        <taxon>Glomeromycotina</taxon>
        <taxon>Glomeromycetes</taxon>
        <taxon>Diversisporales</taxon>
        <taxon>Acaulosporaceae</taxon>
        <taxon>Acaulospora</taxon>
    </lineage>
</organism>
<dbReference type="OrthoDB" id="9895617at2759"/>
<feature type="region of interest" description="Disordered" evidence="1">
    <location>
        <begin position="193"/>
        <end position="213"/>
    </location>
</feature>
<protein>
    <submittedName>
        <fullName evidence="2">17469_t:CDS:1</fullName>
    </submittedName>
</protein>
<dbReference type="EMBL" id="CAJVPV010000710">
    <property type="protein sequence ID" value="CAG8470590.1"/>
    <property type="molecule type" value="Genomic_DNA"/>
</dbReference>
<dbReference type="CDD" id="cd23454">
    <property type="entry name" value="beta-trefoil_Ricin_GllA-1"/>
    <property type="match status" value="1"/>
</dbReference>
<dbReference type="Proteomes" id="UP000789342">
    <property type="component" value="Unassembled WGS sequence"/>
</dbReference>
<dbReference type="AlphaFoldDB" id="A0A9N8Z3C3"/>
<dbReference type="SUPFAM" id="SSF50370">
    <property type="entry name" value="Ricin B-like lectins"/>
    <property type="match status" value="1"/>
</dbReference>
<comment type="caution">
    <text evidence="2">The sequence shown here is derived from an EMBL/GenBank/DDBJ whole genome shotgun (WGS) entry which is preliminary data.</text>
</comment>
<dbReference type="Gene3D" id="2.80.10.50">
    <property type="match status" value="1"/>
</dbReference>
<sequence length="265" mass="30216">MSKHNYHKSLEDFFTSILRPSKNGNKNDSERKENVSNSKIDDSVFPKGWFYIKSPINGGVLEPQSLSLNSGVKIVLSTQRFGFDADTQLWRYENGFIINKESGKVLDIKGDRIRKVHGTHLCQNDRKSLQNAGYQRWIGHVDGYISLLSDDRYVLHVGGHFGHEKNEGAYVLVHHKEHNNFIKDELTKIKGDVKNGSRKHKKNGSKDDGKNGCLTMFGSENSKQRWQFESEHEKPVLISPPIPKDYNYNDYIDAGNKVNGIAIQQ</sequence>
<reference evidence="2" key="1">
    <citation type="submission" date="2021-06" db="EMBL/GenBank/DDBJ databases">
        <authorList>
            <person name="Kallberg Y."/>
            <person name="Tangrot J."/>
            <person name="Rosling A."/>
        </authorList>
    </citation>
    <scope>NUCLEOTIDE SEQUENCE</scope>
    <source>
        <strain evidence="2">CL551</strain>
    </source>
</reference>